<reference evidence="8" key="2">
    <citation type="submission" date="2019-04" db="UniProtKB">
        <authorList>
            <consortium name="EnsemblPlants"/>
        </authorList>
    </citation>
    <scope>IDENTIFICATION</scope>
    <source>
        <strain evidence="8">cv. Heinz 1706</strain>
    </source>
</reference>
<dbReference type="AlphaFoldDB" id="A0A494G8A9"/>
<protein>
    <recommendedName>
        <fullName evidence="7">RWP-RK domain-containing protein</fullName>
    </recommendedName>
</protein>
<feature type="domain" description="RWP-RK" evidence="7">
    <location>
        <begin position="84"/>
        <end position="169"/>
    </location>
</feature>
<dbReference type="Proteomes" id="UP000004994">
    <property type="component" value="Unassembled WGS sequence"/>
</dbReference>
<sequence>MEMEYNTFVDSSFYSVISVYIFVMGAGELWNKENGNIENEISSEFVLIENEGKKKLSLYDNKIYEEEIIMGNDHQEIILMEKEKDKCLEIREEINNNSSSMLSRDAISKYFYIPIIQASKELHIGLTHLKKRCRNLGIRRWPCRKLMSLQTIINNVKELENGVGNEMKEKLKDMINVLEKEKKKIEEIPDMEIEEKTKQLRQICNMKNHKKRRLMSSMPHQLHPFFDTYCTTSTPHNVEEDDEEIMSLLANYSYYDTLTLYKGLFMTS</sequence>
<dbReference type="InParanoid" id="A0A494G8A9"/>
<keyword evidence="2" id="KW-0805">Transcription regulation</keyword>
<dbReference type="PROSITE" id="PS51519">
    <property type="entry name" value="RWP_RK"/>
    <property type="match status" value="1"/>
</dbReference>
<dbReference type="STRING" id="4081.A0A494G8A9"/>
<dbReference type="InterPro" id="IPR044607">
    <property type="entry name" value="RKD-like"/>
</dbReference>
<dbReference type="Pfam" id="PF02042">
    <property type="entry name" value="RWP-RK"/>
    <property type="match status" value="1"/>
</dbReference>
<evidence type="ECO:0000256" key="3">
    <source>
        <dbReference type="ARBA" id="ARBA00023054"/>
    </source>
</evidence>
<keyword evidence="9" id="KW-1185">Reference proteome</keyword>
<dbReference type="OMA" id="MEMEYNT"/>
<evidence type="ECO:0000256" key="5">
    <source>
        <dbReference type="ARBA" id="ARBA00023163"/>
    </source>
</evidence>
<reference evidence="8" key="1">
    <citation type="journal article" date="2012" name="Nature">
        <title>The tomato genome sequence provides insights into fleshy fruit evolution.</title>
        <authorList>
            <consortium name="Tomato Genome Consortium"/>
        </authorList>
    </citation>
    <scope>NUCLEOTIDE SEQUENCE [LARGE SCALE GENOMIC DNA]</scope>
    <source>
        <strain evidence="8">cv. Heinz 1706</strain>
    </source>
</reference>
<evidence type="ECO:0000313" key="8">
    <source>
        <dbReference type="EnsemblPlants" id="Solyc00g005096.1.1"/>
    </source>
</evidence>
<keyword evidence="4" id="KW-0238">DNA-binding</keyword>
<evidence type="ECO:0000256" key="4">
    <source>
        <dbReference type="ARBA" id="ARBA00023125"/>
    </source>
</evidence>
<dbReference type="GO" id="GO:0003700">
    <property type="term" value="F:DNA-binding transcription factor activity"/>
    <property type="evidence" value="ECO:0007669"/>
    <property type="project" value="InterPro"/>
</dbReference>
<dbReference type="Gramene" id="Solyc00g005096.1.1">
    <property type="protein sequence ID" value="Solyc00g005096.1.1"/>
    <property type="gene ID" value="Solyc00g005096.1"/>
</dbReference>
<dbReference type="PANTHER" id="PTHR46373">
    <property type="entry name" value="PROTEIN RKD4"/>
    <property type="match status" value="1"/>
</dbReference>
<evidence type="ECO:0000259" key="7">
    <source>
        <dbReference type="PROSITE" id="PS51519"/>
    </source>
</evidence>
<keyword evidence="3" id="KW-0175">Coiled coil</keyword>
<comment type="function">
    <text evidence="1">Putative transcription factor.</text>
</comment>
<keyword evidence="6" id="KW-0539">Nucleus</keyword>
<dbReference type="GO" id="GO:0003677">
    <property type="term" value="F:DNA binding"/>
    <property type="evidence" value="ECO:0007669"/>
    <property type="project" value="UniProtKB-KW"/>
</dbReference>
<proteinExistence type="predicted"/>
<evidence type="ECO:0000256" key="2">
    <source>
        <dbReference type="ARBA" id="ARBA00023015"/>
    </source>
</evidence>
<organism evidence="8">
    <name type="scientific">Solanum lycopersicum</name>
    <name type="common">Tomato</name>
    <name type="synonym">Lycopersicon esculentum</name>
    <dbReference type="NCBI Taxonomy" id="4081"/>
    <lineage>
        <taxon>Eukaryota</taxon>
        <taxon>Viridiplantae</taxon>
        <taxon>Streptophyta</taxon>
        <taxon>Embryophyta</taxon>
        <taxon>Tracheophyta</taxon>
        <taxon>Spermatophyta</taxon>
        <taxon>Magnoliopsida</taxon>
        <taxon>eudicotyledons</taxon>
        <taxon>Gunneridae</taxon>
        <taxon>Pentapetalae</taxon>
        <taxon>asterids</taxon>
        <taxon>lamiids</taxon>
        <taxon>Solanales</taxon>
        <taxon>Solanaceae</taxon>
        <taxon>Solanoideae</taxon>
        <taxon>Solaneae</taxon>
        <taxon>Solanum</taxon>
        <taxon>Solanum subgen. Lycopersicon</taxon>
    </lineage>
</organism>
<evidence type="ECO:0000256" key="1">
    <source>
        <dbReference type="ARBA" id="ARBA00004049"/>
    </source>
</evidence>
<dbReference type="InterPro" id="IPR003035">
    <property type="entry name" value="RWP-RK_dom"/>
</dbReference>
<dbReference type="PANTHER" id="PTHR46373:SF20">
    <property type="entry name" value="PROTEIN RKD1"/>
    <property type="match status" value="1"/>
</dbReference>
<accession>A0A494G8A9</accession>
<dbReference type="EnsemblPlants" id="Solyc00g005096.1.1">
    <property type="protein sequence ID" value="Solyc00g005096.1.1"/>
    <property type="gene ID" value="Solyc00g005096.1"/>
</dbReference>
<evidence type="ECO:0000256" key="6">
    <source>
        <dbReference type="ARBA" id="ARBA00023242"/>
    </source>
</evidence>
<name>A0A494G8A9_SOLLC</name>
<keyword evidence="5" id="KW-0804">Transcription</keyword>
<evidence type="ECO:0000313" key="9">
    <source>
        <dbReference type="Proteomes" id="UP000004994"/>
    </source>
</evidence>